<sequence>MSGTTDHEWSDEEVREVAGGLAHLLITDPDNVEPSYAGAIGHLRMFGIDVEDGDLSSQLDDAVALLRHGTSSVPHDEMLGAWMLSLATALGLLEEWDEAVLWGERAAAFPYTDDSEAGEALLEFALILVERAKAVPTARDGLPHALDGLAERSALPEIAAAIRIRQARVLALRWDAGGDHDDLRGALNLLVDNIPLLPPHYSLFTDDLTLFAEVCRQRFLLDGTAPLDDAVKAIEAVIAEEDLPEHHQQLARLLDLLHPDDEGPVRDRIIDALVRAAEDDDPNVWEWCGTLLYDRGEANDDIDDLRAATGWLSRCLEQQDPTEDGAWVPWTTIIQAHDELHRLTGESEHSERVVDCTTRALSLALPDKDVEHDLMRFRLAATFFEGDRTDLARFAVIHPVAQWLSSAQEAVDADLATGSMSDSAARLAMSVAQGWVSLTVHTPLELVVEAADAPSFLEDIVRMLGTAANLEDLPGEITLLMNALLEFFTNVLRAVNGDDNATFTAIKSALEEPALADFHSGFVGMIGMASALTGNRTQGLGPLDLAIDILGDEKKKLDKTPEDRLEQEAMQAFFRVFRAFNVNPDLPEFLEEVDNAWRLLSALPETPSMAPIVEMGRVLHRLVESSNTDLPAEQERTGFWLEHLMVPLRLGERINTAVRKSDPAAIRDVLVQLDRMPAKSHSPAMGVDPVEFVRVVAHEALSKLEPWNREALNLAIEGNLARWERFDAFDPTFGTLAMPFAQLLRRRDEDGDRAFSRRIGREALRATAWKVLVQSGSEHALEMARNATAMVDELTAWCLRDEAVDDLVAVVDARRGLVLKAVNAGRTVADQLAAIGRHDLAEQWTAADGRDEALLTDWQEPDDDWGMLRRTVLRELAEHRGELVDQPSVEEIQHSLRAHGSGCLVYLLPTNEHHDGMALLVPAHGKVRVRPLPDLRVDTAVESYRVAYEARDEVRDVDSVARWRAELGRLCSWAWDVAGGELSRTGEQHGGLVLVPVGPLGLVPWHAARRMIDGAERYLVQDVPVSYVPSARLFRDLVARDEVDGGRAALIGNPARDLPTGAYEAKAIRDAFYPEGSLLGGFGQPPRPWRPAEDGMGTPEEVLALLGAPLPALHLACHAVADMRGPLRSEVRLAAGTLSARRLLAHNPTAVLPLGLVNLAGCTTSVSGTDYDEALSLSTTFLAIGARTVIGSLWRVPSGRTTAHLMFLFYHYLSTERLPPADALRKAQLWMLDPGRTYPASMPDYLRGLAPSPEFDYPDIECWAGFTQQGC</sequence>
<dbReference type="Proteomes" id="UP000239494">
    <property type="component" value="Unassembled WGS sequence"/>
</dbReference>
<dbReference type="EMBL" id="PVTF01000017">
    <property type="protein sequence ID" value="PRY34264.1"/>
    <property type="molecule type" value="Genomic_DNA"/>
</dbReference>
<dbReference type="Pfam" id="PF12770">
    <property type="entry name" value="CHAT"/>
    <property type="match status" value="1"/>
</dbReference>
<name>A0A2T0SLH9_9PSEU</name>
<gene>
    <name evidence="2" type="ORF">CLV43_11737</name>
</gene>
<feature type="domain" description="CHAT" evidence="1">
    <location>
        <begin position="974"/>
        <end position="1270"/>
    </location>
</feature>
<evidence type="ECO:0000313" key="3">
    <source>
        <dbReference type="Proteomes" id="UP000239494"/>
    </source>
</evidence>
<comment type="caution">
    <text evidence="2">The sequence shown here is derived from an EMBL/GenBank/DDBJ whole genome shotgun (WGS) entry which is preliminary data.</text>
</comment>
<reference evidence="2 3" key="1">
    <citation type="submission" date="2018-03" db="EMBL/GenBank/DDBJ databases">
        <title>Genomic Encyclopedia of Archaeal and Bacterial Type Strains, Phase II (KMG-II): from individual species to whole genera.</title>
        <authorList>
            <person name="Goeker M."/>
        </authorList>
    </citation>
    <scope>NUCLEOTIDE SEQUENCE [LARGE SCALE GENOMIC DNA]</scope>
    <source>
        <strain evidence="2 3">DSM 44720</strain>
    </source>
</reference>
<dbReference type="RefSeq" id="WP_106195001.1">
    <property type="nucleotide sequence ID" value="NZ_PVTF01000017.1"/>
</dbReference>
<evidence type="ECO:0000313" key="2">
    <source>
        <dbReference type="EMBL" id="PRY34264.1"/>
    </source>
</evidence>
<dbReference type="AlphaFoldDB" id="A0A2T0SLH9"/>
<accession>A0A2T0SLH9</accession>
<dbReference type="OrthoDB" id="4149784at2"/>
<protein>
    <submittedName>
        <fullName evidence="2">CHAT domain-containing protein</fullName>
    </submittedName>
</protein>
<evidence type="ECO:0000259" key="1">
    <source>
        <dbReference type="Pfam" id="PF12770"/>
    </source>
</evidence>
<keyword evidence="3" id="KW-1185">Reference proteome</keyword>
<organism evidence="2 3">
    <name type="scientific">Umezawaea tangerina</name>
    <dbReference type="NCBI Taxonomy" id="84725"/>
    <lineage>
        <taxon>Bacteria</taxon>
        <taxon>Bacillati</taxon>
        <taxon>Actinomycetota</taxon>
        <taxon>Actinomycetes</taxon>
        <taxon>Pseudonocardiales</taxon>
        <taxon>Pseudonocardiaceae</taxon>
        <taxon>Umezawaea</taxon>
    </lineage>
</organism>
<dbReference type="InterPro" id="IPR024983">
    <property type="entry name" value="CHAT_dom"/>
</dbReference>
<proteinExistence type="predicted"/>